<keyword evidence="4" id="KW-0804">Transcription</keyword>
<dbReference type="Proteomes" id="UP000236161">
    <property type="component" value="Unassembled WGS sequence"/>
</dbReference>
<evidence type="ECO:0000313" key="9">
    <source>
        <dbReference type="Proteomes" id="UP000236161"/>
    </source>
</evidence>
<evidence type="ECO:0000256" key="2">
    <source>
        <dbReference type="ARBA" id="ARBA00023015"/>
    </source>
</evidence>
<reference evidence="8 9" key="1">
    <citation type="journal article" date="2017" name="Nature">
        <title>The Apostasia genome and the evolution of orchids.</title>
        <authorList>
            <person name="Zhang G.Q."/>
            <person name="Liu K.W."/>
            <person name="Li Z."/>
            <person name="Lohaus R."/>
            <person name="Hsiao Y.Y."/>
            <person name="Niu S.C."/>
            <person name="Wang J.Y."/>
            <person name="Lin Y.C."/>
            <person name="Xu Q."/>
            <person name="Chen L.J."/>
            <person name="Yoshida K."/>
            <person name="Fujiwara S."/>
            <person name="Wang Z.W."/>
            <person name="Zhang Y.Q."/>
            <person name="Mitsuda N."/>
            <person name="Wang M."/>
            <person name="Liu G.H."/>
            <person name="Pecoraro L."/>
            <person name="Huang H.X."/>
            <person name="Xiao X.J."/>
            <person name="Lin M."/>
            <person name="Wu X.Y."/>
            <person name="Wu W.L."/>
            <person name="Chen Y.Y."/>
            <person name="Chang S.B."/>
            <person name="Sakamoto S."/>
            <person name="Ohme-Takagi M."/>
            <person name="Yagi M."/>
            <person name="Zeng S.J."/>
            <person name="Shen C.Y."/>
            <person name="Yeh C.M."/>
            <person name="Luo Y.B."/>
            <person name="Tsai W.C."/>
            <person name="Van de Peer Y."/>
            <person name="Liu Z.J."/>
        </authorList>
    </citation>
    <scope>NUCLEOTIDE SEQUENCE [LARGE SCALE GENOMIC DNA]</scope>
    <source>
        <strain evidence="9">cv. Shenzhen</strain>
        <tissue evidence="8">Stem</tissue>
    </source>
</reference>
<dbReference type="Gene3D" id="1.10.10.60">
    <property type="entry name" value="Homeodomain-like"/>
    <property type="match status" value="1"/>
</dbReference>
<protein>
    <submittedName>
        <fullName evidence="8">Transcription factor RAX1</fullName>
    </submittedName>
</protein>
<evidence type="ECO:0000256" key="3">
    <source>
        <dbReference type="ARBA" id="ARBA00023125"/>
    </source>
</evidence>
<dbReference type="PANTHER" id="PTHR48000">
    <property type="entry name" value="OS09G0431300 PROTEIN"/>
    <property type="match status" value="1"/>
</dbReference>
<dbReference type="CDD" id="cd00167">
    <property type="entry name" value="SANT"/>
    <property type="match status" value="1"/>
</dbReference>
<dbReference type="PROSITE" id="PS50090">
    <property type="entry name" value="MYB_LIKE"/>
    <property type="match status" value="1"/>
</dbReference>
<proteinExistence type="predicted"/>
<dbReference type="InterPro" id="IPR009057">
    <property type="entry name" value="Homeodomain-like_sf"/>
</dbReference>
<feature type="domain" description="Myb-like" evidence="6">
    <location>
        <begin position="192"/>
        <end position="242"/>
    </location>
</feature>
<evidence type="ECO:0000256" key="5">
    <source>
        <dbReference type="SAM" id="MobiDB-lite"/>
    </source>
</evidence>
<keyword evidence="2" id="KW-0805">Transcription regulation</keyword>
<feature type="compositionally biased region" description="Basic and acidic residues" evidence="5">
    <location>
        <begin position="143"/>
        <end position="156"/>
    </location>
</feature>
<gene>
    <name evidence="8" type="primary">RAX1</name>
    <name evidence="8" type="ORF">AXF42_Ash016951</name>
</gene>
<evidence type="ECO:0000313" key="8">
    <source>
        <dbReference type="EMBL" id="PKA45924.1"/>
    </source>
</evidence>
<evidence type="ECO:0000259" key="6">
    <source>
        <dbReference type="PROSITE" id="PS50090"/>
    </source>
</evidence>
<evidence type="ECO:0000259" key="7">
    <source>
        <dbReference type="PROSITE" id="PS51294"/>
    </source>
</evidence>
<feature type="region of interest" description="Disordered" evidence="5">
    <location>
        <begin position="94"/>
        <end position="117"/>
    </location>
</feature>
<dbReference type="OrthoDB" id="2143914at2759"/>
<feature type="region of interest" description="Disordered" evidence="5">
    <location>
        <begin position="134"/>
        <end position="167"/>
    </location>
</feature>
<dbReference type="InterPro" id="IPR017930">
    <property type="entry name" value="Myb_dom"/>
</dbReference>
<evidence type="ECO:0000256" key="1">
    <source>
        <dbReference type="ARBA" id="ARBA00022737"/>
    </source>
</evidence>
<dbReference type="Pfam" id="PF00249">
    <property type="entry name" value="Myb_DNA-binding"/>
    <property type="match status" value="1"/>
</dbReference>
<dbReference type="SMART" id="SM00717">
    <property type="entry name" value="SANT"/>
    <property type="match status" value="1"/>
</dbReference>
<accession>A0A2H9ZRK2</accession>
<sequence>MHVSLWAVTDVRNHPLSLLPASLSISLLPIVPHGRCRRTPVATRRVLPTGSRTTAGGSCRHHPCTGIERRERHRRPCDALADADESRACVGIRRRERRPLSPPDPRSRAMAVPPVGGSAGIARPSWVAHAARPRLGPCGGSGGERERGAGDADVTRRRPRGVASPVRGEEQKRWAGLLAAIRPTLRWLNYLRPNIKHGEFSESEDKVICSLFSTIGSRWSIIASHLPGRTDNDIKNYWNTKLKKKILGLSSSKKNPSIHHQNHQQFIFPSLPAPSLLSNHFLSSLPSSFRTLPPISPEAFSSSSSSLSSSSPALLAFNGDQQNCSTSNSSDLSFEGFFFNGSNGFSELGGFPNPPLEDDSAYDEIKQLLLSINGGF</sequence>
<name>A0A2H9ZRK2_9ASPA</name>
<feature type="domain" description="HTH myb-type" evidence="7">
    <location>
        <begin position="192"/>
        <end position="246"/>
    </location>
</feature>
<keyword evidence="3" id="KW-0238">DNA-binding</keyword>
<keyword evidence="1" id="KW-0677">Repeat</keyword>
<dbReference type="EMBL" id="KZ454678">
    <property type="protein sequence ID" value="PKA45924.1"/>
    <property type="molecule type" value="Genomic_DNA"/>
</dbReference>
<dbReference type="AlphaFoldDB" id="A0A2H9ZRK2"/>
<dbReference type="PROSITE" id="PS51294">
    <property type="entry name" value="HTH_MYB"/>
    <property type="match status" value="1"/>
</dbReference>
<organism evidence="8 9">
    <name type="scientific">Apostasia shenzhenica</name>
    <dbReference type="NCBI Taxonomy" id="1088818"/>
    <lineage>
        <taxon>Eukaryota</taxon>
        <taxon>Viridiplantae</taxon>
        <taxon>Streptophyta</taxon>
        <taxon>Embryophyta</taxon>
        <taxon>Tracheophyta</taxon>
        <taxon>Spermatophyta</taxon>
        <taxon>Magnoliopsida</taxon>
        <taxon>Liliopsida</taxon>
        <taxon>Asparagales</taxon>
        <taxon>Orchidaceae</taxon>
        <taxon>Apostasioideae</taxon>
        <taxon>Apostasia</taxon>
    </lineage>
</organism>
<dbReference type="SUPFAM" id="SSF46689">
    <property type="entry name" value="Homeodomain-like"/>
    <property type="match status" value="1"/>
</dbReference>
<dbReference type="InterPro" id="IPR001005">
    <property type="entry name" value="SANT/Myb"/>
</dbReference>
<dbReference type="PANTHER" id="PTHR48000:SF8">
    <property type="entry name" value="TRANSCRIPTION FACTOR RAX2-LIKE"/>
    <property type="match status" value="1"/>
</dbReference>
<evidence type="ECO:0000256" key="4">
    <source>
        <dbReference type="ARBA" id="ARBA00023163"/>
    </source>
</evidence>
<keyword evidence="9" id="KW-1185">Reference proteome</keyword>
<dbReference type="GO" id="GO:0003677">
    <property type="term" value="F:DNA binding"/>
    <property type="evidence" value="ECO:0007669"/>
    <property type="project" value="UniProtKB-KW"/>
</dbReference>